<dbReference type="Proteomes" id="UP000574931">
    <property type="component" value="Unassembled WGS sequence"/>
</dbReference>
<organism evidence="2 3">
    <name type="scientific">Ochrobactrum soli</name>
    <dbReference type="NCBI Taxonomy" id="2448455"/>
    <lineage>
        <taxon>Bacteria</taxon>
        <taxon>Pseudomonadati</taxon>
        <taxon>Pseudomonadota</taxon>
        <taxon>Alphaproteobacteria</taxon>
        <taxon>Hyphomicrobiales</taxon>
        <taxon>Brucellaceae</taxon>
        <taxon>Brucella/Ochrobactrum group</taxon>
        <taxon>Ochrobactrum</taxon>
    </lineage>
</organism>
<gene>
    <name evidence="2" type="ORF">HKX02_19540</name>
</gene>
<evidence type="ECO:0000313" key="2">
    <source>
        <dbReference type="EMBL" id="NNU62431.1"/>
    </source>
</evidence>
<evidence type="ECO:0000256" key="1">
    <source>
        <dbReference type="SAM" id="MobiDB-lite"/>
    </source>
</evidence>
<proteinExistence type="predicted"/>
<comment type="caution">
    <text evidence="2">The sequence shown here is derived from an EMBL/GenBank/DDBJ whole genome shotgun (WGS) entry which is preliminary data.</text>
</comment>
<feature type="region of interest" description="Disordered" evidence="1">
    <location>
        <begin position="44"/>
        <end position="82"/>
    </location>
</feature>
<name>A0A849KLA4_9HYPH</name>
<protein>
    <submittedName>
        <fullName evidence="2">HK97 gp10 family phage protein</fullName>
    </submittedName>
</protein>
<evidence type="ECO:0000313" key="3">
    <source>
        <dbReference type="Proteomes" id="UP000574931"/>
    </source>
</evidence>
<dbReference type="AlphaFoldDB" id="A0A849KLA4"/>
<dbReference type="EMBL" id="JABFCY010000014">
    <property type="protein sequence ID" value="NNU62431.1"/>
    <property type="molecule type" value="Genomic_DNA"/>
</dbReference>
<sequence length="166" mass="18731">MKAKIEGREALTRKLDQMAPMANKYAAEEKLAIAKEAAAKMAAVSPPKNVTGEYKSSLQGDFLRNRKTDKTLNGSEHQPTKDADATGIFANYIWRFLEFGTKAHAGGSNRDRRYKKRVVMTKVKRGHGATRPFPHIFANWRAMRDESKKRIHLAIMRGVKEAMGKK</sequence>
<keyword evidence="3" id="KW-1185">Reference proteome</keyword>
<reference evidence="2 3" key="1">
    <citation type="submission" date="2020-05" db="EMBL/GenBank/DDBJ databases">
        <title>Draft Genome Sequence of Ochrobactrum soli Isolated from Stable Fly Gut.</title>
        <authorList>
            <person name="Pileggi M.T."/>
            <person name="Vazhakkala L.J."/>
            <person name="Wong C.N."/>
        </authorList>
    </citation>
    <scope>NUCLEOTIDE SEQUENCE [LARGE SCALE GENOMIC DNA]</scope>
    <source>
        <strain evidence="2 3">MTP-C0764</strain>
    </source>
</reference>
<accession>A0A849KLA4</accession>